<keyword evidence="3 4" id="KW-0732">Signal</keyword>
<evidence type="ECO:0000313" key="5">
    <source>
        <dbReference type="EMBL" id="GLK03029.1"/>
    </source>
</evidence>
<dbReference type="PANTHER" id="PTHR30061:SF50">
    <property type="entry name" value="MALTOSE_MALTODEXTRIN-BINDING PERIPLASMIC PROTEIN"/>
    <property type="match status" value="1"/>
</dbReference>
<dbReference type="EMBL" id="BSET01000002">
    <property type="protein sequence ID" value="GLK03029.1"/>
    <property type="molecule type" value="Genomic_DNA"/>
</dbReference>
<proteinExistence type="inferred from homology"/>
<comment type="caution">
    <text evidence="5">The sequence shown here is derived from an EMBL/GenBank/DDBJ whole genome shotgun (WGS) entry which is preliminary data.</text>
</comment>
<dbReference type="GO" id="GO:0015768">
    <property type="term" value="P:maltose transport"/>
    <property type="evidence" value="ECO:0007669"/>
    <property type="project" value="TreeGrafter"/>
</dbReference>
<organism evidence="5 6">
    <name type="scientific">Microbacterium keratanolyticum</name>
    <dbReference type="NCBI Taxonomy" id="67574"/>
    <lineage>
        <taxon>Bacteria</taxon>
        <taxon>Bacillati</taxon>
        <taxon>Actinomycetota</taxon>
        <taxon>Actinomycetes</taxon>
        <taxon>Micrococcales</taxon>
        <taxon>Microbacteriaceae</taxon>
        <taxon>Microbacterium</taxon>
    </lineage>
</organism>
<dbReference type="Proteomes" id="UP001142325">
    <property type="component" value="Unassembled WGS sequence"/>
</dbReference>
<dbReference type="PROSITE" id="PS51257">
    <property type="entry name" value="PROKAR_LIPOPROTEIN"/>
    <property type="match status" value="1"/>
</dbReference>
<dbReference type="RefSeq" id="WP_204937836.1">
    <property type="nucleotide sequence ID" value="NZ_BAAAUM010000002.1"/>
</dbReference>
<dbReference type="GO" id="GO:0042956">
    <property type="term" value="P:maltodextrin transmembrane transport"/>
    <property type="evidence" value="ECO:0007669"/>
    <property type="project" value="TreeGrafter"/>
</dbReference>
<feature type="signal peptide" evidence="4">
    <location>
        <begin position="1"/>
        <end position="24"/>
    </location>
</feature>
<dbReference type="GO" id="GO:1901982">
    <property type="term" value="F:maltose binding"/>
    <property type="evidence" value="ECO:0007669"/>
    <property type="project" value="TreeGrafter"/>
</dbReference>
<evidence type="ECO:0000313" key="6">
    <source>
        <dbReference type="Proteomes" id="UP001142325"/>
    </source>
</evidence>
<dbReference type="AlphaFoldDB" id="A0A9W6HUU3"/>
<dbReference type="InterPro" id="IPR006059">
    <property type="entry name" value="SBP"/>
</dbReference>
<sequence length="457" mass="49240">MRKTKTAVAAASLTAAALLLTACGAGTGPGAGEDAGALEDQITAVTAEQLKGTTITMSRMFGDCEESTQGVVDPALATTECEAIQILTNKFNAENEYGITVERLGGTDWNSYYDAFNASIAGGEPANIANLHDYSMSDYAKRDQLLSFDPEALGVDMTDATEQAQKSVMWDGSTYAVPFDAHALVMHVNTDVLAKAGYIGTDGRPVLPTSPEELLQMGKDVKDKTGLMLFSSGFANDDMAWRFFYSLVRQQGSDVISADGSAEVDTEAAAKALELIDALLDAGYMHTNADYAGSIDEWKNQQSAILLNGVWAINEYAATTDFGYTVTDLPTVFDAPAAWASSHMWVMPRQKGDDPVKYRAALEFAKFLYDNTDAWSIATGHIAPRVSVVESDAYLAAPERANYTQTALTGISFVPQIENWTAIKSLIHAQLDEVWFSDKAIADALSEAQARVTQELK</sequence>
<accession>A0A9W6HUU3</accession>
<keyword evidence="2" id="KW-0813">Transport</keyword>
<evidence type="ECO:0000256" key="2">
    <source>
        <dbReference type="ARBA" id="ARBA00022448"/>
    </source>
</evidence>
<evidence type="ECO:0008006" key="7">
    <source>
        <dbReference type="Google" id="ProtNLM"/>
    </source>
</evidence>
<protein>
    <recommendedName>
        <fullName evidence="7">Extracellular solute-binding protein</fullName>
    </recommendedName>
</protein>
<dbReference type="PANTHER" id="PTHR30061">
    <property type="entry name" value="MALTOSE-BINDING PERIPLASMIC PROTEIN"/>
    <property type="match status" value="1"/>
</dbReference>
<comment type="similarity">
    <text evidence="1">Belongs to the bacterial solute-binding protein 1 family.</text>
</comment>
<keyword evidence="6" id="KW-1185">Reference proteome</keyword>
<dbReference type="SUPFAM" id="SSF53850">
    <property type="entry name" value="Periplasmic binding protein-like II"/>
    <property type="match status" value="1"/>
</dbReference>
<dbReference type="Gene3D" id="3.40.190.10">
    <property type="entry name" value="Periplasmic binding protein-like II"/>
    <property type="match status" value="1"/>
</dbReference>
<reference evidence="5" key="1">
    <citation type="journal article" date="2014" name="Int. J. Syst. Evol. Microbiol.">
        <title>Complete genome sequence of Corynebacterium casei LMG S-19264T (=DSM 44701T), isolated from a smear-ripened cheese.</title>
        <authorList>
            <consortium name="US DOE Joint Genome Institute (JGI-PGF)"/>
            <person name="Walter F."/>
            <person name="Albersmeier A."/>
            <person name="Kalinowski J."/>
            <person name="Ruckert C."/>
        </authorList>
    </citation>
    <scope>NUCLEOTIDE SEQUENCE</scope>
    <source>
        <strain evidence="5">VKM Ac-1958</strain>
    </source>
</reference>
<feature type="chain" id="PRO_5040977654" description="Extracellular solute-binding protein" evidence="4">
    <location>
        <begin position="25"/>
        <end position="457"/>
    </location>
</feature>
<evidence type="ECO:0000256" key="4">
    <source>
        <dbReference type="SAM" id="SignalP"/>
    </source>
</evidence>
<reference evidence="5" key="2">
    <citation type="submission" date="2023-01" db="EMBL/GenBank/DDBJ databases">
        <authorList>
            <person name="Sun Q."/>
            <person name="Evtushenko L."/>
        </authorList>
    </citation>
    <scope>NUCLEOTIDE SEQUENCE</scope>
    <source>
        <strain evidence="5">VKM Ac-1958</strain>
    </source>
</reference>
<gene>
    <name evidence="5" type="ORF">GCM10017596_27440</name>
</gene>
<evidence type="ECO:0000256" key="1">
    <source>
        <dbReference type="ARBA" id="ARBA00008520"/>
    </source>
</evidence>
<dbReference type="Pfam" id="PF13416">
    <property type="entry name" value="SBP_bac_8"/>
    <property type="match status" value="1"/>
</dbReference>
<evidence type="ECO:0000256" key="3">
    <source>
        <dbReference type="ARBA" id="ARBA00022729"/>
    </source>
</evidence>
<name>A0A9W6HUU3_9MICO</name>
<dbReference type="GO" id="GO:0055052">
    <property type="term" value="C:ATP-binding cassette (ABC) transporter complex, substrate-binding subunit-containing"/>
    <property type="evidence" value="ECO:0007669"/>
    <property type="project" value="TreeGrafter"/>
</dbReference>